<feature type="region of interest" description="Disordered" evidence="1">
    <location>
        <begin position="289"/>
        <end position="314"/>
    </location>
</feature>
<dbReference type="Gene3D" id="1.25.40.20">
    <property type="entry name" value="Ankyrin repeat-containing domain"/>
    <property type="match status" value="1"/>
</dbReference>
<dbReference type="InterPro" id="IPR052050">
    <property type="entry name" value="SecEffector_AnkRepeat"/>
</dbReference>
<dbReference type="Proteomes" id="UP000249758">
    <property type="component" value="Segment"/>
</dbReference>
<evidence type="ECO:0000259" key="2">
    <source>
        <dbReference type="PROSITE" id="PS50181"/>
    </source>
</evidence>
<sequence>MGTHGRCSIDDLPDEVMTIIFGYGDCADIYASAPAVSTRWRALAVDTWTRTRPACAQRPRSDVDHVGPYIASITGDGAVLWRSYAHAEGCPMRARASIRAAREGRITVLYVLCRMLGHPWVPGICVEAAARGQLDVLNYASTHGHSYDEVACEAAAAAAGQYAVLDWLWKSKPPTRVDVDRAAENGNVHLLRLLQARRCPRGKSTMAAAARGGHVDAVTWLLRHRCPWGASAIAAAAGATRLDVLKLLLARWEEPLPLHAMEAAVSLSGSVACVDILWARIVADRRRAGGRRHGRDRRDSFDNATGNGDGDPPLVPPEASRWLALAARRGDLTLIEHLVHLGCRPTPAAFAAAAGGGHIDVLVALERIECAWDVSATAAAASHGRLEALCHLHERGCPWDETTCASAAGAGHIDCLKYARAHRCPWDVRVYTEAVRYGHVHVLVYARKSRCPRDDTVCHVAAVCSARSPQAAQYVRHELCRHRAKGCYLWMTDDTARAGALASSYGSSTKRKILGRMGPVCVLS</sequence>
<dbReference type="InterPro" id="IPR002110">
    <property type="entry name" value="Ankyrin_rpt"/>
</dbReference>
<feature type="domain" description="F-box" evidence="2">
    <location>
        <begin position="6"/>
        <end position="51"/>
    </location>
</feature>
<reference evidence="3" key="1">
    <citation type="journal article" date="2018" name="Nat. Commun.">
        <title>Diversity and evolution of the emerging Pandoraviridae family.</title>
        <authorList>
            <person name="Legendre M."/>
            <person name="Fabre E."/>
            <person name="Poirot O."/>
            <person name="Jeudy S."/>
            <person name="Lartigue A."/>
            <person name="Alempic J.M."/>
            <person name="Beucher L."/>
            <person name="Philippe N."/>
            <person name="Bertaux L."/>
            <person name="Christo-Foroux E."/>
            <person name="Labadie K."/>
            <person name="Coute Y."/>
            <person name="Abergel C."/>
            <person name="Claverie J.M."/>
        </authorList>
    </citation>
    <scope>NUCLEOTIDE SEQUENCE [LARGE SCALE GENOMIC DNA]</scope>
    <source>
        <strain evidence="3">Macleodensis</strain>
    </source>
</reference>
<dbReference type="PANTHER" id="PTHR46586">
    <property type="entry name" value="ANKYRIN REPEAT-CONTAINING PROTEIN"/>
    <property type="match status" value="1"/>
</dbReference>
<dbReference type="SUPFAM" id="SSF81383">
    <property type="entry name" value="F-box domain"/>
    <property type="match status" value="1"/>
</dbReference>
<dbReference type="Gene3D" id="1.20.1280.50">
    <property type="match status" value="1"/>
</dbReference>
<dbReference type="PROSITE" id="PS50181">
    <property type="entry name" value="FBOX"/>
    <property type="match status" value="1"/>
</dbReference>
<protein>
    <submittedName>
        <fullName evidence="3">F-box domain containing protein</fullName>
    </submittedName>
</protein>
<dbReference type="PANTHER" id="PTHR46586:SF3">
    <property type="entry name" value="ANKYRIN REPEAT-CONTAINING PROTEIN"/>
    <property type="match status" value="1"/>
</dbReference>
<proteinExistence type="predicted"/>
<dbReference type="SUPFAM" id="SSF48403">
    <property type="entry name" value="Ankyrin repeat"/>
    <property type="match status" value="1"/>
</dbReference>
<evidence type="ECO:0000256" key="1">
    <source>
        <dbReference type="SAM" id="MobiDB-lite"/>
    </source>
</evidence>
<organism evidence="3">
    <name type="scientific">Pandoravirus macleodensis</name>
    <dbReference type="NCBI Taxonomy" id="2107707"/>
    <lineage>
        <taxon>Viruses</taxon>
        <taxon>Pandoravirus</taxon>
    </lineage>
</organism>
<dbReference type="Pfam" id="PF12937">
    <property type="entry name" value="F-box-like"/>
    <property type="match status" value="1"/>
</dbReference>
<dbReference type="RefSeq" id="YP_009481515.1">
    <property type="nucleotide sequence ID" value="NC_037665.1"/>
</dbReference>
<dbReference type="KEGG" id="vg:36841974"/>
<dbReference type="InterPro" id="IPR036047">
    <property type="entry name" value="F-box-like_dom_sf"/>
</dbReference>
<dbReference type="InterPro" id="IPR036770">
    <property type="entry name" value="Ankyrin_rpt-contain_sf"/>
</dbReference>
<dbReference type="EMBL" id="MG011691">
    <property type="protein sequence ID" value="AVK77519.1"/>
    <property type="molecule type" value="Genomic_DNA"/>
</dbReference>
<dbReference type="Pfam" id="PF12796">
    <property type="entry name" value="Ank_2"/>
    <property type="match status" value="1"/>
</dbReference>
<gene>
    <name evidence="3" type="ORF">pmac_cds_831</name>
</gene>
<dbReference type="GeneID" id="36841974"/>
<name>A0A2U7UG78_9VIRU</name>
<dbReference type="InterPro" id="IPR001810">
    <property type="entry name" value="F-box_dom"/>
</dbReference>
<accession>A0A2U7UG78</accession>
<evidence type="ECO:0000313" key="3">
    <source>
        <dbReference type="EMBL" id="AVK77519.1"/>
    </source>
</evidence>
<dbReference type="SUPFAM" id="SSF140860">
    <property type="entry name" value="Pseudo ankyrin repeat-like"/>
    <property type="match status" value="1"/>
</dbReference>